<evidence type="ECO:0000313" key="2">
    <source>
        <dbReference type="EMBL" id="RPD56185.1"/>
    </source>
</evidence>
<organism evidence="2 3">
    <name type="scientific">Lentinus tigrinus ALCF2SS1-6</name>
    <dbReference type="NCBI Taxonomy" id="1328759"/>
    <lineage>
        <taxon>Eukaryota</taxon>
        <taxon>Fungi</taxon>
        <taxon>Dikarya</taxon>
        <taxon>Basidiomycota</taxon>
        <taxon>Agaricomycotina</taxon>
        <taxon>Agaricomycetes</taxon>
        <taxon>Polyporales</taxon>
        <taxon>Polyporaceae</taxon>
        <taxon>Lentinus</taxon>
    </lineage>
</organism>
<accession>A0A5C2RYN2</accession>
<reference evidence="2" key="1">
    <citation type="journal article" date="2018" name="Genome Biol. Evol.">
        <title>Genomics and development of Lentinus tigrinus, a white-rot wood-decaying mushroom with dimorphic fruiting bodies.</title>
        <authorList>
            <person name="Wu B."/>
            <person name="Xu Z."/>
            <person name="Knudson A."/>
            <person name="Carlson A."/>
            <person name="Chen N."/>
            <person name="Kovaka S."/>
            <person name="LaButti K."/>
            <person name="Lipzen A."/>
            <person name="Pennachio C."/>
            <person name="Riley R."/>
            <person name="Schakwitz W."/>
            <person name="Umezawa K."/>
            <person name="Ohm R.A."/>
            <person name="Grigoriev I.V."/>
            <person name="Nagy L.G."/>
            <person name="Gibbons J."/>
            <person name="Hibbett D."/>
        </authorList>
    </citation>
    <scope>NUCLEOTIDE SEQUENCE [LARGE SCALE GENOMIC DNA]</scope>
    <source>
        <strain evidence="2">ALCF2SS1-6</strain>
    </source>
</reference>
<evidence type="ECO:0000256" key="1">
    <source>
        <dbReference type="SAM" id="MobiDB-lite"/>
    </source>
</evidence>
<protein>
    <submittedName>
        <fullName evidence="2">Uncharacterized protein</fullName>
    </submittedName>
</protein>
<evidence type="ECO:0000313" key="3">
    <source>
        <dbReference type="Proteomes" id="UP000313359"/>
    </source>
</evidence>
<gene>
    <name evidence="2" type="ORF">L227DRAFT_288993</name>
</gene>
<proteinExistence type="predicted"/>
<feature type="region of interest" description="Disordered" evidence="1">
    <location>
        <begin position="125"/>
        <end position="153"/>
    </location>
</feature>
<feature type="region of interest" description="Disordered" evidence="1">
    <location>
        <begin position="60"/>
        <end position="83"/>
    </location>
</feature>
<keyword evidence="3" id="KW-1185">Reference proteome</keyword>
<dbReference type="Proteomes" id="UP000313359">
    <property type="component" value="Unassembled WGS sequence"/>
</dbReference>
<sequence length="153" mass="15972">MDRIALGLGLGLGSIGGGARRWMSASIAADAHVPGGEVKREPARHWQRPVEVRRRYTLPSPARPSRVCTPGLPPRTPSDSGARIGVEFSWRGLGAQKADKVRIRAGSSEGDSRVCRRVLPLATAARVPGSSPSWPLSAPAGSPGGARPQASAV</sequence>
<dbReference type="AlphaFoldDB" id="A0A5C2RYN2"/>
<name>A0A5C2RYN2_9APHY</name>
<dbReference type="EMBL" id="ML122290">
    <property type="protein sequence ID" value="RPD56185.1"/>
    <property type="molecule type" value="Genomic_DNA"/>
</dbReference>